<reference evidence="8" key="2">
    <citation type="submission" date="2013-08" db="EMBL/GenBank/DDBJ databases">
        <authorList>
            <person name="Salzberg S."/>
        </authorList>
    </citation>
    <scope>NUCLEOTIDE SEQUENCE</scope>
    <source>
        <strain evidence="8">PXO99A</strain>
    </source>
</reference>
<dbReference type="EMBL" id="CP000967">
    <property type="protein sequence ID" value="ACD59230.1"/>
    <property type="molecule type" value="Genomic_DNA"/>
</dbReference>
<dbReference type="eggNOG" id="COG1182">
    <property type="taxonomic scope" value="Bacteria"/>
</dbReference>
<evidence type="ECO:0000259" key="7">
    <source>
        <dbReference type="Pfam" id="PF02525"/>
    </source>
</evidence>
<accession>A0A0J9WX54</accession>
<dbReference type="Pfam" id="PF02525">
    <property type="entry name" value="Flavodoxin_2"/>
    <property type="match status" value="1"/>
</dbReference>
<dbReference type="SUPFAM" id="SSF52218">
    <property type="entry name" value="Flavoproteins"/>
    <property type="match status" value="1"/>
</dbReference>
<dbReference type="EC" id="1.7.1.17" evidence="6"/>
<feature type="domain" description="Flavodoxin-like fold" evidence="7">
    <location>
        <begin position="1"/>
        <end position="185"/>
    </location>
</feature>
<dbReference type="GO" id="GO:0016655">
    <property type="term" value="F:oxidoreductase activity, acting on NAD(P)H, quinone or similar compound as acceptor"/>
    <property type="evidence" value="ECO:0007669"/>
    <property type="project" value="InterPro"/>
</dbReference>
<dbReference type="PANTHER" id="PTHR43741:SF4">
    <property type="entry name" value="FMN-DEPENDENT NADH:QUINONE OXIDOREDUCTASE"/>
    <property type="match status" value="1"/>
</dbReference>
<dbReference type="KEGG" id="xop:PXO_06238"/>
<dbReference type="EC" id="1.6.5.-" evidence="6"/>
<dbReference type="GO" id="GO:0016652">
    <property type="term" value="F:oxidoreductase activity, acting on NAD(P)H as acceptor"/>
    <property type="evidence" value="ECO:0007669"/>
    <property type="project" value="UniProtKB-UniRule"/>
</dbReference>
<organism evidence="8 10">
    <name type="scientific">Xanthomonas oryzae pv. oryzae (strain PXO99A)</name>
    <dbReference type="NCBI Taxonomy" id="360094"/>
    <lineage>
        <taxon>Bacteria</taxon>
        <taxon>Pseudomonadati</taxon>
        <taxon>Pseudomonadota</taxon>
        <taxon>Gammaproteobacteria</taxon>
        <taxon>Lysobacterales</taxon>
        <taxon>Lysobacteraceae</taxon>
        <taxon>Xanthomonas</taxon>
    </lineage>
</organism>
<keyword evidence="3 6" id="KW-0560">Oxidoreductase</keyword>
<dbReference type="InterPro" id="IPR003680">
    <property type="entry name" value="Flavodoxin_fold"/>
</dbReference>
<dbReference type="InterPro" id="IPR029039">
    <property type="entry name" value="Flavoprotein-like_sf"/>
</dbReference>
<dbReference type="HOGENOM" id="CLU_088964_0_0_6"/>
<evidence type="ECO:0000256" key="2">
    <source>
        <dbReference type="ARBA" id="ARBA00022643"/>
    </source>
</evidence>
<dbReference type="AlphaFoldDB" id="A0A0J9WX54"/>
<evidence type="ECO:0000256" key="1">
    <source>
        <dbReference type="ARBA" id="ARBA00022630"/>
    </source>
</evidence>
<dbReference type="InterPro" id="IPR023048">
    <property type="entry name" value="NADH:quinone_OxRdtase_FMN_depd"/>
</dbReference>
<keyword evidence="2 6" id="KW-0288">FMN</keyword>
<reference evidence="8" key="3">
    <citation type="submission" date="2015-06" db="EMBL/GenBank/DDBJ databases">
        <authorList>
            <person name="Booher N.J."/>
            <person name="Carpenter S.C.D."/>
            <person name="Sebra R.P."/>
            <person name="Wang L."/>
            <person name="Salzberg S.L."/>
            <person name="Leach J.E."/>
            <person name="Bogdanove A.J."/>
        </authorList>
    </citation>
    <scope>NUCLEOTIDE SEQUENCE</scope>
    <source>
        <strain evidence="8">PXO99A</strain>
    </source>
</reference>
<comment type="function">
    <text evidence="6">Also exhibits azoreductase activity. Catalyzes the reductive cleavage of the azo bond in aromatic azo compounds to the corresponding amines.</text>
</comment>
<proteinExistence type="inferred from homology"/>
<comment type="caution">
    <text evidence="6">Lacks conserved residue(s) required for the propagation of feature annotation.</text>
</comment>
<evidence type="ECO:0000256" key="3">
    <source>
        <dbReference type="ARBA" id="ARBA00023002"/>
    </source>
</evidence>
<sequence>MKLLHLDSSALGATSISRELSAAIVAQQRRLYPEVEVTYRDLDRDPIPHLTAQTLAQTDPAEAAAAEAVMQQFLQAEVIVIGAPMYNFAIPSTLKAWIDRIAVAGRTFHYTANGPEGLAGGKRLIIASARGGVYAEPSNDFQETYLRQLFGFLGIDDITLVRAEGVAYSPQHRADALAAALAGLRAEQDAAVMALGNL</sequence>
<evidence type="ECO:0000313" key="8">
    <source>
        <dbReference type="EMBL" id="ACD59230.1"/>
    </source>
</evidence>
<dbReference type="HAMAP" id="MF_01216">
    <property type="entry name" value="Azoreductase_type1"/>
    <property type="match status" value="1"/>
</dbReference>
<dbReference type="RefSeq" id="WP_012445099.1">
    <property type="nucleotide sequence ID" value="NC_010717.2"/>
</dbReference>
<keyword evidence="4 6" id="KW-0520">NAD</keyword>
<name>A0A0J9WX54_XANOP</name>
<evidence type="ECO:0000313" key="9">
    <source>
        <dbReference type="EMBL" id="ACD59423.1"/>
    </source>
</evidence>
<comment type="function">
    <text evidence="6">Quinone reductase that provides resistance to thiol-specific stress caused by electrophilic quinones.</text>
</comment>
<dbReference type="GO" id="GO:0009055">
    <property type="term" value="F:electron transfer activity"/>
    <property type="evidence" value="ECO:0007669"/>
    <property type="project" value="UniProtKB-UniRule"/>
</dbReference>
<feature type="binding site" evidence="6">
    <location>
        <begin position="15"/>
        <end position="17"/>
    </location>
    <ligand>
        <name>FMN</name>
        <dbReference type="ChEBI" id="CHEBI:58210"/>
    </ligand>
</feature>
<dbReference type="KEGG" id="xop:PXO_01081"/>
<comment type="subunit">
    <text evidence="6">Homodimer.</text>
</comment>
<evidence type="ECO:0000313" key="10">
    <source>
        <dbReference type="Proteomes" id="UP000001740"/>
    </source>
</evidence>
<dbReference type="PANTHER" id="PTHR43741">
    <property type="entry name" value="FMN-DEPENDENT NADH-AZOREDUCTASE 1"/>
    <property type="match status" value="1"/>
</dbReference>
<reference evidence="8 10" key="1">
    <citation type="journal article" date="2008" name="BMC Genomics">
        <title>Genome sequence and rapid evolution of the rice pathogen Xanthomonas oryzae pv. oryzae PXO99A.</title>
        <authorList>
            <person name="Salzberg S.L."/>
            <person name="Sommer D.D."/>
            <person name="Schatz M.C."/>
            <person name="Phillippy A.M."/>
            <person name="Rabinowicz P.D."/>
            <person name="Tsuge S."/>
            <person name="Furutani A."/>
            <person name="Ochiai H."/>
            <person name="Delcher A.L."/>
            <person name="Kelley D."/>
            <person name="Madupu R."/>
            <person name="Puiu D."/>
            <person name="Radune D."/>
            <person name="Shumway M."/>
            <person name="Trapnell C."/>
            <person name="Aparna G."/>
            <person name="Jha G."/>
            <person name="Pandey A."/>
            <person name="Patil P.B."/>
            <person name="Ishihara H."/>
            <person name="Meyer D.F."/>
            <person name="Szurek B."/>
            <person name="Verdier V."/>
            <person name="Koebnik R."/>
            <person name="Dow J.M."/>
            <person name="Ryan R.P."/>
            <person name="Hirata H."/>
            <person name="Tsuyumu S."/>
            <person name="Won Lee S."/>
            <person name="Seo Y.S."/>
            <person name="Sriariyanum M."/>
            <person name="Ronald P.C."/>
            <person name="Sonti R.V."/>
            <person name="Van Sluys M.A."/>
            <person name="Leach J.E."/>
            <person name="White F.F."/>
            <person name="Bogdanove A.J."/>
        </authorList>
    </citation>
    <scope>NUCLEOTIDE SEQUENCE [LARGE SCALE GENOMIC DNA]</scope>
    <source>
        <strain evidence="8 10">PXO99A</strain>
    </source>
</reference>
<dbReference type="InterPro" id="IPR050104">
    <property type="entry name" value="FMN-dep_NADH:Q_OxRdtase_AzoR1"/>
</dbReference>
<comment type="catalytic activity">
    <reaction evidence="6">
        <text>2 a quinone + NADH + H(+) = 2 a 1,4-benzosemiquinone + NAD(+)</text>
        <dbReference type="Rhea" id="RHEA:65952"/>
        <dbReference type="ChEBI" id="CHEBI:15378"/>
        <dbReference type="ChEBI" id="CHEBI:57540"/>
        <dbReference type="ChEBI" id="CHEBI:57945"/>
        <dbReference type="ChEBI" id="CHEBI:132124"/>
        <dbReference type="ChEBI" id="CHEBI:134225"/>
    </reaction>
</comment>
<comment type="cofactor">
    <cofactor evidence="6">
        <name>FMN</name>
        <dbReference type="ChEBI" id="CHEBI:58210"/>
    </cofactor>
    <text evidence="6">Binds 1 FMN per subunit.</text>
</comment>
<evidence type="ECO:0000256" key="6">
    <source>
        <dbReference type="HAMAP-Rule" id="MF_01216"/>
    </source>
</evidence>
<comment type="catalytic activity">
    <reaction evidence="5">
        <text>N,N-dimethyl-1,4-phenylenediamine + anthranilate + 2 NAD(+) = 2-(4-dimethylaminophenyl)diazenylbenzoate + 2 NADH + 2 H(+)</text>
        <dbReference type="Rhea" id="RHEA:55872"/>
        <dbReference type="ChEBI" id="CHEBI:15378"/>
        <dbReference type="ChEBI" id="CHEBI:15783"/>
        <dbReference type="ChEBI" id="CHEBI:16567"/>
        <dbReference type="ChEBI" id="CHEBI:57540"/>
        <dbReference type="ChEBI" id="CHEBI:57945"/>
        <dbReference type="ChEBI" id="CHEBI:71579"/>
        <dbReference type="EC" id="1.7.1.17"/>
    </reaction>
    <physiologicalReaction direction="right-to-left" evidence="5">
        <dbReference type="Rhea" id="RHEA:55874"/>
    </physiologicalReaction>
</comment>
<evidence type="ECO:0000256" key="4">
    <source>
        <dbReference type="ARBA" id="ARBA00023027"/>
    </source>
</evidence>
<protein>
    <recommendedName>
        <fullName evidence="6">FMN dependent NADH:quinone oxidoreductase</fullName>
        <ecNumber evidence="6">1.6.5.-</ecNumber>
    </recommendedName>
    <alternativeName>
        <fullName evidence="6">Azo-dye reductase</fullName>
    </alternativeName>
    <alternativeName>
        <fullName evidence="6">FMN-dependent NADH-azo compound oxidoreductase</fullName>
    </alternativeName>
    <alternativeName>
        <fullName evidence="6">FMN-dependent NADH-azoreductase</fullName>
        <ecNumber evidence="6">1.7.1.17</ecNumber>
    </alternativeName>
</protein>
<comment type="similarity">
    <text evidence="6">Belongs to the azoreductase type 1 family.</text>
</comment>
<feature type="binding site" evidence="6">
    <location>
        <begin position="85"/>
        <end position="88"/>
    </location>
    <ligand>
        <name>FMN</name>
        <dbReference type="ChEBI" id="CHEBI:58210"/>
    </ligand>
</feature>
<keyword evidence="1 6" id="KW-0285">Flavoprotein</keyword>
<dbReference type="EMBL" id="CP000967">
    <property type="protein sequence ID" value="ACD59423.1"/>
    <property type="molecule type" value="Genomic_DNA"/>
</dbReference>
<dbReference type="Proteomes" id="UP000001740">
    <property type="component" value="Chromosome"/>
</dbReference>
<feature type="binding site" evidence="6">
    <location>
        <position position="9"/>
    </location>
    <ligand>
        <name>FMN</name>
        <dbReference type="ChEBI" id="CHEBI:58210"/>
    </ligand>
</feature>
<dbReference type="Gene3D" id="3.40.50.360">
    <property type="match status" value="1"/>
</dbReference>
<dbReference type="GO" id="GO:0010181">
    <property type="term" value="F:FMN binding"/>
    <property type="evidence" value="ECO:0007669"/>
    <property type="project" value="UniProtKB-UniRule"/>
</dbReference>
<gene>
    <name evidence="6" type="primary">azoR</name>
    <name evidence="8" type="ordered locus">PXO_01081</name>
    <name evidence="9" type="ordered locus">PXO_06238</name>
</gene>
<evidence type="ECO:0000256" key="5">
    <source>
        <dbReference type="ARBA" id="ARBA00048542"/>
    </source>
</evidence>